<protein>
    <submittedName>
        <fullName evidence="1">Uncharacterized protein</fullName>
    </submittedName>
</protein>
<gene>
    <name evidence="1" type="ORF">ABH943_006119</name>
</gene>
<proteinExistence type="predicted"/>
<evidence type="ECO:0000313" key="1">
    <source>
        <dbReference type="EMBL" id="MFK4446087.1"/>
    </source>
</evidence>
<accession>A0ABW8MRN1</accession>
<keyword evidence="2" id="KW-1185">Reference proteome</keyword>
<dbReference type="Proteomes" id="UP001620514">
    <property type="component" value="Unassembled WGS sequence"/>
</dbReference>
<comment type="caution">
    <text evidence="1">The sequence shown here is derived from an EMBL/GenBank/DDBJ whole genome shotgun (WGS) entry which is preliminary data.</text>
</comment>
<name>A0ABW8MRN1_9BURK</name>
<dbReference type="RefSeq" id="WP_404611021.1">
    <property type="nucleotide sequence ID" value="NZ_JBIYDN010000023.1"/>
</dbReference>
<sequence>MNLLPTVAQFFTHLQKNEIHLFLRHLVSSTPERRRQQSSGDGAIFRKLCPQPVAADIRVLLSNADLAQAIIVGRIQPVDATPLFQYGFGEWSLDETTNETAVNTTVVDFLLY</sequence>
<organism evidence="1 2">
    <name type="scientific">Caballeronia udeis</name>
    <dbReference type="NCBI Taxonomy" id="1232866"/>
    <lineage>
        <taxon>Bacteria</taxon>
        <taxon>Pseudomonadati</taxon>
        <taxon>Pseudomonadota</taxon>
        <taxon>Betaproteobacteria</taxon>
        <taxon>Burkholderiales</taxon>
        <taxon>Burkholderiaceae</taxon>
        <taxon>Caballeronia</taxon>
    </lineage>
</organism>
<reference evidence="1 2" key="2">
    <citation type="submission" date="2024-11" db="EMBL/GenBank/DDBJ databases">
        <title>Using genomics to understand microbial adaptation to soil warming.</title>
        <authorList>
            <person name="Deangelis K.M. PhD."/>
        </authorList>
    </citation>
    <scope>NUCLEOTIDE SEQUENCE [LARGE SCALE GENOMIC DNA]</scope>
    <source>
        <strain evidence="1 2">GAS97</strain>
    </source>
</reference>
<dbReference type="EMBL" id="JBIYDN010000023">
    <property type="protein sequence ID" value="MFK4446087.1"/>
    <property type="molecule type" value="Genomic_DNA"/>
</dbReference>
<evidence type="ECO:0000313" key="2">
    <source>
        <dbReference type="Proteomes" id="UP001620514"/>
    </source>
</evidence>
<reference evidence="1 2" key="1">
    <citation type="submission" date="2024-10" db="EMBL/GenBank/DDBJ databases">
        <authorList>
            <person name="Deangelis K."/>
            <person name="Huntemann M."/>
            <person name="Clum A."/>
            <person name="Wang J."/>
            <person name="Palaniappan K."/>
            <person name="Ritter S."/>
            <person name="Chen I.-M."/>
            <person name="Stamatis D."/>
            <person name="Reddy T."/>
            <person name="O'Malley R."/>
            <person name="Daum C."/>
            <person name="Ng V."/>
            <person name="Ivanova N."/>
            <person name="Kyrpides N."/>
            <person name="Woyke T."/>
        </authorList>
    </citation>
    <scope>NUCLEOTIDE SEQUENCE [LARGE SCALE GENOMIC DNA]</scope>
    <source>
        <strain evidence="1 2">GAS97</strain>
    </source>
</reference>